<organism evidence="1">
    <name type="scientific">marine sediment metagenome</name>
    <dbReference type="NCBI Taxonomy" id="412755"/>
    <lineage>
        <taxon>unclassified sequences</taxon>
        <taxon>metagenomes</taxon>
        <taxon>ecological metagenomes</taxon>
    </lineage>
</organism>
<comment type="caution">
    <text evidence="1">The sequence shown here is derived from an EMBL/GenBank/DDBJ whole genome shotgun (WGS) entry which is preliminary data.</text>
</comment>
<proteinExistence type="predicted"/>
<evidence type="ECO:0000313" key="1">
    <source>
        <dbReference type="EMBL" id="GAH12632.1"/>
    </source>
</evidence>
<dbReference type="EMBL" id="BART01032595">
    <property type="protein sequence ID" value="GAH12632.1"/>
    <property type="molecule type" value="Genomic_DNA"/>
</dbReference>
<feature type="non-terminal residue" evidence="1">
    <location>
        <position position="1"/>
    </location>
</feature>
<evidence type="ECO:0008006" key="2">
    <source>
        <dbReference type="Google" id="ProtNLM"/>
    </source>
</evidence>
<name>X1CXR4_9ZZZZ</name>
<protein>
    <recommendedName>
        <fullName evidence="2">DUF5131 family protein</fullName>
    </recommendedName>
</protein>
<reference evidence="1" key="1">
    <citation type="journal article" date="2014" name="Front. Microbiol.">
        <title>High frequency of phylogenetically diverse reductive dehalogenase-homologous genes in deep subseafloor sedimentary metagenomes.</title>
        <authorList>
            <person name="Kawai M."/>
            <person name="Futagami T."/>
            <person name="Toyoda A."/>
            <person name="Takaki Y."/>
            <person name="Nishi S."/>
            <person name="Hori S."/>
            <person name="Arai W."/>
            <person name="Tsubouchi T."/>
            <person name="Morono Y."/>
            <person name="Uchiyama I."/>
            <person name="Ito T."/>
            <person name="Fujiyama A."/>
            <person name="Inagaki F."/>
            <person name="Takami H."/>
        </authorList>
    </citation>
    <scope>NUCLEOTIDE SEQUENCE</scope>
    <source>
        <strain evidence="1">Expedition CK06-06</strain>
    </source>
</reference>
<dbReference type="Pfam" id="PF07505">
    <property type="entry name" value="DUF5131"/>
    <property type="match status" value="1"/>
</dbReference>
<feature type="non-terminal residue" evidence="1">
    <location>
        <position position="243"/>
    </location>
</feature>
<dbReference type="InterPro" id="IPR011101">
    <property type="entry name" value="DUF5131"/>
</dbReference>
<sequence>CPYCYARKLANGRLKQRYLANDNVAIKLKLSPPAESLKSALVVREALEDPFYPRFWSERLKELQPIGGLVCEMVYPPKTPKGIFVCDMSDLFGIGIPEQWTQAVLSMIKKWPAHRFYLLTKQPQNLIKFSPFPENCWVGVTVTNHKAQCEALNYLREVKAKVKYLSLEPLLNRLDANLFLTDLTTRNINWVIIGAQTKPTVYPKIEDVEEIVRACDKAGVKVFLKDNLRPLLEDDGLNPLYCA</sequence>
<accession>X1CXR4</accession>
<dbReference type="AlphaFoldDB" id="X1CXR4"/>
<gene>
    <name evidence="1" type="ORF">S01H4_56279</name>
</gene>